<dbReference type="RefSeq" id="WP_132493242.1">
    <property type="nucleotide sequence ID" value="NZ_SMKW01000074.1"/>
</dbReference>
<dbReference type="Proteomes" id="UP000294947">
    <property type="component" value="Unassembled WGS sequence"/>
</dbReference>
<evidence type="ECO:0000313" key="2">
    <source>
        <dbReference type="Proteomes" id="UP000294947"/>
    </source>
</evidence>
<dbReference type="OrthoDB" id="3694715at2"/>
<comment type="caution">
    <text evidence="1">The sequence shown here is derived from an EMBL/GenBank/DDBJ whole genome shotgun (WGS) entry which is preliminary data.</text>
</comment>
<keyword evidence="2" id="KW-1185">Reference proteome</keyword>
<accession>A0A4V6PDM8</accession>
<organism evidence="1 2">
    <name type="scientific">Saccharopolyspora elongata</name>
    <dbReference type="NCBI Taxonomy" id="2530387"/>
    <lineage>
        <taxon>Bacteria</taxon>
        <taxon>Bacillati</taxon>
        <taxon>Actinomycetota</taxon>
        <taxon>Actinomycetes</taxon>
        <taxon>Pseudonocardiales</taxon>
        <taxon>Pseudonocardiaceae</taxon>
        <taxon>Saccharopolyspora</taxon>
    </lineage>
</organism>
<proteinExistence type="predicted"/>
<dbReference type="AlphaFoldDB" id="A0A4V6PDM8"/>
<evidence type="ECO:0008006" key="3">
    <source>
        <dbReference type="Google" id="ProtNLM"/>
    </source>
</evidence>
<name>A0A4V6PDM8_9PSEU</name>
<dbReference type="InterPro" id="IPR025680">
    <property type="entry name" value="DddI"/>
</dbReference>
<dbReference type="EMBL" id="SMKW01000074">
    <property type="protein sequence ID" value="TDD39807.1"/>
    <property type="molecule type" value="Genomic_DNA"/>
</dbReference>
<sequence length="148" mass="16712">MATKTRTVVTALFGKDRRFASDMIGVRELIRDGLGQERIRGVCFYVWDRPHDMSTDDRPGHQLRVNVDESAAWGAINFVEEGEGGGVWDTHNPEPPANVPTVWFDATTPTPFERSAVLPIDAIHDAVAEFCRTGRRPECLQWQGARWF</sequence>
<gene>
    <name evidence="1" type="ORF">E1288_36445</name>
</gene>
<protein>
    <recommendedName>
        <fullName evidence="3">Immunity protein Imm1</fullName>
    </recommendedName>
</protein>
<evidence type="ECO:0000313" key="1">
    <source>
        <dbReference type="EMBL" id="TDD39807.1"/>
    </source>
</evidence>
<reference evidence="1 2" key="1">
    <citation type="submission" date="2019-03" db="EMBL/GenBank/DDBJ databases">
        <title>Draft genome sequences of novel Actinobacteria.</title>
        <authorList>
            <person name="Sahin N."/>
            <person name="Ay H."/>
            <person name="Saygin H."/>
        </authorList>
    </citation>
    <scope>NUCLEOTIDE SEQUENCE [LARGE SCALE GENOMIC DNA]</scope>
    <source>
        <strain evidence="1 2">7K502</strain>
    </source>
</reference>
<dbReference type="Pfam" id="PF14430">
    <property type="entry name" value="Imm1"/>
    <property type="match status" value="1"/>
</dbReference>